<evidence type="ECO:0000313" key="2">
    <source>
        <dbReference type="EMBL" id="GFE48379.1"/>
    </source>
</evidence>
<sequence length="118" mass="12472">MRDALPILWGYAWVLLTVAFAILGDYFLKRAADFGHSILSVDFSLGAALYVASTAVWFLSLKNITLAQAGVAYASITLVAVCGLSAIVFHEPFGFREGVGVALALLAMGLMIPAGGYN</sequence>
<keyword evidence="1" id="KW-0472">Membrane</keyword>
<keyword evidence="3" id="KW-1185">Reference proteome</keyword>
<organism evidence="2 3">
    <name type="scientific">Roseobacter cerasinus</name>
    <dbReference type="NCBI Taxonomy" id="2602289"/>
    <lineage>
        <taxon>Bacteria</taxon>
        <taxon>Pseudomonadati</taxon>
        <taxon>Pseudomonadota</taxon>
        <taxon>Alphaproteobacteria</taxon>
        <taxon>Rhodobacterales</taxon>
        <taxon>Roseobacteraceae</taxon>
        <taxon>Roseobacter</taxon>
    </lineage>
</organism>
<feature type="transmembrane region" description="Helical" evidence="1">
    <location>
        <begin position="6"/>
        <end position="28"/>
    </location>
</feature>
<dbReference type="OrthoDB" id="281564at2"/>
<proteinExistence type="predicted"/>
<protein>
    <recommendedName>
        <fullName evidence="4">EamA domain-containing protein</fullName>
    </recommendedName>
</protein>
<dbReference type="InterPro" id="IPR037185">
    <property type="entry name" value="EmrE-like"/>
</dbReference>
<dbReference type="EMBL" id="BLIV01000001">
    <property type="protein sequence ID" value="GFE48379.1"/>
    <property type="molecule type" value="Genomic_DNA"/>
</dbReference>
<name>A0A640VJX9_9RHOB</name>
<dbReference type="Gene3D" id="1.10.3730.20">
    <property type="match status" value="1"/>
</dbReference>
<feature type="transmembrane region" description="Helical" evidence="1">
    <location>
        <begin position="71"/>
        <end position="89"/>
    </location>
</feature>
<keyword evidence="1" id="KW-1133">Transmembrane helix</keyword>
<keyword evidence="1" id="KW-0812">Transmembrane</keyword>
<gene>
    <name evidence="2" type="ORF">So717_01320</name>
</gene>
<dbReference type="SUPFAM" id="SSF103481">
    <property type="entry name" value="Multidrug resistance efflux transporter EmrE"/>
    <property type="match status" value="1"/>
</dbReference>
<evidence type="ECO:0008006" key="4">
    <source>
        <dbReference type="Google" id="ProtNLM"/>
    </source>
</evidence>
<evidence type="ECO:0000256" key="1">
    <source>
        <dbReference type="SAM" id="Phobius"/>
    </source>
</evidence>
<reference evidence="2 3" key="1">
    <citation type="submission" date="2019-12" db="EMBL/GenBank/DDBJ databases">
        <title>Roseobacter cerasinus sp. nov., isolated from seawater around aquaculture.</title>
        <authorList>
            <person name="Muramatsu S."/>
            <person name="Takabe Y."/>
            <person name="Mori K."/>
            <person name="Takaichi S."/>
            <person name="Hanada S."/>
        </authorList>
    </citation>
    <scope>NUCLEOTIDE SEQUENCE [LARGE SCALE GENOMIC DNA]</scope>
    <source>
        <strain evidence="2 3">AI77</strain>
    </source>
</reference>
<dbReference type="AlphaFoldDB" id="A0A640VJX9"/>
<comment type="caution">
    <text evidence="2">The sequence shown here is derived from an EMBL/GenBank/DDBJ whole genome shotgun (WGS) entry which is preliminary data.</text>
</comment>
<feature type="transmembrane region" description="Helical" evidence="1">
    <location>
        <begin position="40"/>
        <end position="59"/>
    </location>
</feature>
<accession>A0A640VJX9</accession>
<dbReference type="Proteomes" id="UP000436522">
    <property type="component" value="Unassembled WGS sequence"/>
</dbReference>
<dbReference type="RefSeq" id="WP_159974294.1">
    <property type="nucleotide sequence ID" value="NZ_BLIV01000001.1"/>
</dbReference>
<feature type="transmembrane region" description="Helical" evidence="1">
    <location>
        <begin position="98"/>
        <end position="117"/>
    </location>
</feature>
<evidence type="ECO:0000313" key="3">
    <source>
        <dbReference type="Proteomes" id="UP000436522"/>
    </source>
</evidence>